<dbReference type="AlphaFoldDB" id="A0A1Y5T3Q2"/>
<evidence type="ECO:0000256" key="8">
    <source>
        <dbReference type="ARBA" id="ARBA00023136"/>
    </source>
</evidence>
<keyword evidence="11" id="KW-1185">Reference proteome</keyword>
<evidence type="ECO:0000256" key="6">
    <source>
        <dbReference type="ARBA" id="ARBA00022989"/>
    </source>
</evidence>
<keyword evidence="4" id="KW-1003">Cell membrane</keyword>
<organism evidence="10 11">
    <name type="scientific">Oceanibacterium hippocampi</name>
    <dbReference type="NCBI Taxonomy" id="745714"/>
    <lineage>
        <taxon>Bacteria</taxon>
        <taxon>Pseudomonadati</taxon>
        <taxon>Pseudomonadota</taxon>
        <taxon>Alphaproteobacteria</taxon>
        <taxon>Sneathiellales</taxon>
        <taxon>Sneathiellaceae</taxon>
        <taxon>Oceanibacterium</taxon>
    </lineage>
</organism>
<evidence type="ECO:0000256" key="3">
    <source>
        <dbReference type="ARBA" id="ARBA00022448"/>
    </source>
</evidence>
<dbReference type="GO" id="GO:0008324">
    <property type="term" value="F:monoatomic cation transmembrane transporter activity"/>
    <property type="evidence" value="ECO:0007669"/>
    <property type="project" value="InterPro"/>
</dbReference>
<dbReference type="GO" id="GO:0030001">
    <property type="term" value="P:metal ion transport"/>
    <property type="evidence" value="ECO:0007669"/>
    <property type="project" value="UniProtKB-ARBA"/>
</dbReference>
<reference evidence="10 11" key="1">
    <citation type="submission" date="2017-03" db="EMBL/GenBank/DDBJ databases">
        <authorList>
            <person name="Afonso C.L."/>
            <person name="Miller P.J."/>
            <person name="Scott M.A."/>
            <person name="Spackman E."/>
            <person name="Goraichik I."/>
            <person name="Dimitrov K.M."/>
            <person name="Suarez D.L."/>
            <person name="Swayne D.E."/>
        </authorList>
    </citation>
    <scope>NUCLEOTIDE SEQUENCE [LARGE SCALE GENOMIC DNA]</scope>
    <source>
        <strain evidence="10 11">CECT 7691</strain>
    </source>
</reference>
<dbReference type="RefSeq" id="WP_085883695.1">
    <property type="nucleotide sequence ID" value="NZ_FWFR01000002.1"/>
</dbReference>
<protein>
    <submittedName>
        <fullName evidence="10">Trk system potassium uptake protein TrkH</fullName>
    </submittedName>
</protein>
<evidence type="ECO:0000256" key="2">
    <source>
        <dbReference type="ARBA" id="ARBA00009137"/>
    </source>
</evidence>
<keyword evidence="5 9" id="KW-0812">Transmembrane</keyword>
<evidence type="ECO:0000256" key="1">
    <source>
        <dbReference type="ARBA" id="ARBA00004651"/>
    </source>
</evidence>
<feature type="transmembrane region" description="Helical" evidence="9">
    <location>
        <begin position="397"/>
        <end position="417"/>
    </location>
</feature>
<evidence type="ECO:0000256" key="7">
    <source>
        <dbReference type="ARBA" id="ARBA00023065"/>
    </source>
</evidence>
<evidence type="ECO:0000256" key="9">
    <source>
        <dbReference type="SAM" id="Phobius"/>
    </source>
</evidence>
<evidence type="ECO:0000256" key="4">
    <source>
        <dbReference type="ARBA" id="ARBA00022475"/>
    </source>
</evidence>
<feature type="transmembrane region" description="Helical" evidence="9">
    <location>
        <begin position="40"/>
        <end position="58"/>
    </location>
</feature>
<keyword evidence="6 9" id="KW-1133">Transmembrane helix</keyword>
<feature type="transmembrane region" description="Helical" evidence="9">
    <location>
        <begin position="332"/>
        <end position="354"/>
    </location>
</feature>
<comment type="subcellular location">
    <subcellularLocation>
        <location evidence="1">Cell membrane</location>
        <topology evidence="1">Multi-pass membrane protein</topology>
    </subcellularLocation>
</comment>
<dbReference type="PANTHER" id="PTHR32024">
    <property type="entry name" value="TRK SYSTEM POTASSIUM UPTAKE PROTEIN TRKG-RELATED"/>
    <property type="match status" value="1"/>
</dbReference>
<feature type="transmembrane region" description="Helical" evidence="9">
    <location>
        <begin position="273"/>
        <end position="295"/>
    </location>
</feature>
<comment type="similarity">
    <text evidence="2">Belongs to the TrkH potassium transport family.</text>
</comment>
<feature type="transmembrane region" description="Helical" evidence="9">
    <location>
        <begin position="238"/>
        <end position="257"/>
    </location>
</feature>
<sequence length="490" mass="51751">MSFRSTLAVLGWILALFAVAIALPVPIALAEGNGVLATTFLASGMLTLFIGVAMIMATRDQEIELLRREGFLIVALAWTVLPIFGALPFYFGIGLDPTDAYFEALSGLTTNGATIVPSVEALPKSLIFWRALMQGIGGFGTAVFAIVFAAMLGLGEQSGRLPHLSRNRHDGVGRRIGNAAESLGITFATLIGICALMLWLVGIPAFDAVAHAFSAVSTGGFSSRDLSVSAFDNPRAEAVLIVFMLAGGMNVLLHWGLMRGRIGPYFRDRELRLYLLVAGLGAGVAAAAIATSGLYSVPEGLRFGIFAAVSALTTTGFVAEDPDLIVGHWPEVVPVTLFILMVIGGTTGSSAGGIRIARFNLLILQASKELARLSFPHSVRRLSVAGTLVDEGVTQAAWGYFFFYVVSLAAVGLFLTANGLDFRLAMASAASSLSSAGPLKATLAGASGHGILHYADYPDTAKWALAFAMLIGRLEFFALLSLLNPAFWRR</sequence>
<dbReference type="Proteomes" id="UP000193200">
    <property type="component" value="Unassembled WGS sequence"/>
</dbReference>
<keyword evidence="7" id="KW-0406">Ion transport</keyword>
<dbReference type="OrthoDB" id="7629000at2"/>
<name>A0A1Y5T3Q2_9PROT</name>
<evidence type="ECO:0000313" key="11">
    <source>
        <dbReference type="Proteomes" id="UP000193200"/>
    </source>
</evidence>
<keyword evidence="8 9" id="KW-0472">Membrane</keyword>
<dbReference type="PANTHER" id="PTHR32024:SF2">
    <property type="entry name" value="TRK SYSTEM POTASSIUM UPTAKE PROTEIN TRKG-RELATED"/>
    <property type="match status" value="1"/>
</dbReference>
<gene>
    <name evidence="10" type="primary">trkH_3</name>
    <name evidence="10" type="ORF">OCH7691_02326</name>
</gene>
<keyword evidence="3" id="KW-0813">Transport</keyword>
<feature type="transmembrane region" description="Helical" evidence="9">
    <location>
        <begin position="70"/>
        <end position="91"/>
    </location>
</feature>
<feature type="transmembrane region" description="Helical" evidence="9">
    <location>
        <begin position="127"/>
        <end position="155"/>
    </location>
</feature>
<evidence type="ECO:0000256" key="5">
    <source>
        <dbReference type="ARBA" id="ARBA00022692"/>
    </source>
</evidence>
<accession>A0A1Y5T3Q2</accession>
<feature type="transmembrane region" description="Helical" evidence="9">
    <location>
        <begin position="463"/>
        <end position="483"/>
    </location>
</feature>
<dbReference type="InParanoid" id="A0A1Y5T3Q2"/>
<feature type="transmembrane region" description="Helical" evidence="9">
    <location>
        <begin position="176"/>
        <end position="201"/>
    </location>
</feature>
<dbReference type="GO" id="GO:0005886">
    <property type="term" value="C:plasma membrane"/>
    <property type="evidence" value="ECO:0007669"/>
    <property type="project" value="UniProtKB-SubCell"/>
</dbReference>
<dbReference type="InterPro" id="IPR003445">
    <property type="entry name" value="Cat_transpt"/>
</dbReference>
<dbReference type="Pfam" id="PF02386">
    <property type="entry name" value="TrkH"/>
    <property type="match status" value="1"/>
</dbReference>
<dbReference type="EMBL" id="FWFR01000002">
    <property type="protein sequence ID" value="SLN54691.1"/>
    <property type="molecule type" value="Genomic_DNA"/>
</dbReference>
<evidence type="ECO:0000313" key="10">
    <source>
        <dbReference type="EMBL" id="SLN54691.1"/>
    </source>
</evidence>
<proteinExistence type="inferred from homology"/>